<name>A0A840ALH3_9HYPH</name>
<gene>
    <name evidence="6" type="ORF">GGR25_001491</name>
</gene>
<proteinExistence type="predicted"/>
<feature type="transmembrane region" description="Helical" evidence="4">
    <location>
        <begin position="116"/>
        <end position="133"/>
    </location>
</feature>
<dbReference type="InterPro" id="IPR018060">
    <property type="entry name" value="HTH_AraC"/>
</dbReference>
<dbReference type="Proteomes" id="UP000553963">
    <property type="component" value="Unassembled WGS sequence"/>
</dbReference>
<evidence type="ECO:0000256" key="3">
    <source>
        <dbReference type="ARBA" id="ARBA00023163"/>
    </source>
</evidence>
<keyword evidence="4" id="KW-1133">Transmembrane helix</keyword>
<keyword evidence="1" id="KW-0805">Transcription regulation</keyword>
<feature type="transmembrane region" description="Helical" evidence="4">
    <location>
        <begin position="61"/>
        <end position="81"/>
    </location>
</feature>
<dbReference type="SUPFAM" id="SSF46689">
    <property type="entry name" value="Homeodomain-like"/>
    <property type="match status" value="1"/>
</dbReference>
<evidence type="ECO:0000259" key="5">
    <source>
        <dbReference type="PROSITE" id="PS01124"/>
    </source>
</evidence>
<dbReference type="PANTHER" id="PTHR43280">
    <property type="entry name" value="ARAC-FAMILY TRANSCRIPTIONAL REGULATOR"/>
    <property type="match status" value="1"/>
</dbReference>
<dbReference type="Pfam" id="PF12833">
    <property type="entry name" value="HTH_18"/>
    <property type="match status" value="1"/>
</dbReference>
<evidence type="ECO:0000256" key="2">
    <source>
        <dbReference type="ARBA" id="ARBA00023125"/>
    </source>
</evidence>
<evidence type="ECO:0000313" key="6">
    <source>
        <dbReference type="EMBL" id="MBB3930452.1"/>
    </source>
</evidence>
<accession>A0A840ALH3</accession>
<feature type="domain" description="HTH araC/xylS-type" evidence="5">
    <location>
        <begin position="232"/>
        <end position="337"/>
    </location>
</feature>
<comment type="caution">
    <text evidence="6">The sequence shown here is derived from an EMBL/GenBank/DDBJ whole genome shotgun (WGS) entry which is preliminary data.</text>
</comment>
<evidence type="ECO:0000313" key="7">
    <source>
        <dbReference type="Proteomes" id="UP000553963"/>
    </source>
</evidence>
<keyword evidence="3" id="KW-0804">Transcription</keyword>
<feature type="transmembrane region" description="Helical" evidence="4">
    <location>
        <begin position="34"/>
        <end position="55"/>
    </location>
</feature>
<dbReference type="AlphaFoldDB" id="A0A840ALH3"/>
<dbReference type="Gene3D" id="1.10.10.60">
    <property type="entry name" value="Homeodomain-like"/>
    <property type="match status" value="1"/>
</dbReference>
<evidence type="ECO:0000256" key="1">
    <source>
        <dbReference type="ARBA" id="ARBA00023015"/>
    </source>
</evidence>
<feature type="transmembrane region" description="Helical" evidence="4">
    <location>
        <begin position="154"/>
        <end position="176"/>
    </location>
</feature>
<dbReference type="PANTHER" id="PTHR43280:SF29">
    <property type="entry name" value="ARAC-FAMILY TRANSCRIPTIONAL REGULATOR"/>
    <property type="match status" value="1"/>
</dbReference>
<evidence type="ECO:0000256" key="4">
    <source>
        <dbReference type="SAM" id="Phobius"/>
    </source>
</evidence>
<dbReference type="EMBL" id="JACIDS010000002">
    <property type="protein sequence ID" value="MBB3930452.1"/>
    <property type="molecule type" value="Genomic_DNA"/>
</dbReference>
<keyword evidence="4" id="KW-0472">Membrane</keyword>
<dbReference type="GO" id="GO:0043565">
    <property type="term" value="F:sequence-specific DNA binding"/>
    <property type="evidence" value="ECO:0007669"/>
    <property type="project" value="InterPro"/>
</dbReference>
<keyword evidence="4" id="KW-0812">Transmembrane</keyword>
<organism evidence="6 7">
    <name type="scientific">Kaistia hirudinis</name>
    <dbReference type="NCBI Taxonomy" id="1293440"/>
    <lineage>
        <taxon>Bacteria</taxon>
        <taxon>Pseudomonadati</taxon>
        <taxon>Pseudomonadota</taxon>
        <taxon>Alphaproteobacteria</taxon>
        <taxon>Hyphomicrobiales</taxon>
        <taxon>Kaistiaceae</taxon>
        <taxon>Kaistia</taxon>
    </lineage>
</organism>
<dbReference type="SMART" id="SM00342">
    <property type="entry name" value="HTH_ARAC"/>
    <property type="match status" value="1"/>
</dbReference>
<feature type="transmembrane region" description="Helical" evidence="4">
    <location>
        <begin position="182"/>
        <end position="206"/>
    </location>
</feature>
<reference evidence="6 7" key="1">
    <citation type="submission" date="2020-08" db="EMBL/GenBank/DDBJ databases">
        <title>Genomic Encyclopedia of Type Strains, Phase IV (KMG-IV): sequencing the most valuable type-strain genomes for metagenomic binning, comparative biology and taxonomic classification.</title>
        <authorList>
            <person name="Goeker M."/>
        </authorList>
    </citation>
    <scope>NUCLEOTIDE SEQUENCE [LARGE SCALE GENOMIC DNA]</scope>
    <source>
        <strain evidence="6 7">DSM 25966</strain>
    </source>
</reference>
<dbReference type="RefSeq" id="WP_183398109.1">
    <property type="nucleotide sequence ID" value="NZ_JACIDS010000002.1"/>
</dbReference>
<protein>
    <submittedName>
        <fullName evidence="6">AraC-like DNA-binding protein</fullName>
    </submittedName>
</protein>
<feature type="transmembrane region" description="Helical" evidence="4">
    <location>
        <begin position="93"/>
        <end position="110"/>
    </location>
</feature>
<keyword evidence="2 6" id="KW-0238">DNA-binding</keyword>
<dbReference type="GO" id="GO:0003700">
    <property type="term" value="F:DNA-binding transcription factor activity"/>
    <property type="evidence" value="ECO:0007669"/>
    <property type="project" value="InterPro"/>
</dbReference>
<dbReference type="InterPro" id="IPR009057">
    <property type="entry name" value="Homeodomain-like_sf"/>
</dbReference>
<dbReference type="PROSITE" id="PS01124">
    <property type="entry name" value="HTH_ARAC_FAMILY_2"/>
    <property type="match status" value="1"/>
</dbReference>
<sequence>MLFVPLPFVVALLLAILFLALLRFGEGGGASRPFLLLIGLCALQSVLVGLRWGYGVSVLRFALPVVAASLPPLVYASFHRLIRPGPAAHRRDLLTAALPPLLVVVLFLTLPQLIDIALVLLFVGYAVALLRLGRSGPDGLGEARFEGVTPVHRALYVAAAALCLSALFDLAVFLNFEQMRGAHVGAIVGNANFLGLLMIGLTAWIAGSSQAAPEQTPESVPAAPDPDADDDREVLASIEALMKQERLYCDENLNLSRLARRAGIPARRISAAVNRLAGMNVSQYVNGYRIEEACRLLRDTDASVTTAMLEAGFQTKSNFNREFRRVTGLSPAAWRALHRPDAT</sequence>
<keyword evidence="7" id="KW-1185">Reference proteome</keyword>
<feature type="transmembrane region" description="Helical" evidence="4">
    <location>
        <begin position="6"/>
        <end position="22"/>
    </location>
</feature>